<proteinExistence type="predicted"/>
<dbReference type="SUPFAM" id="SSF53955">
    <property type="entry name" value="Lysozyme-like"/>
    <property type="match status" value="1"/>
</dbReference>
<dbReference type="EMBL" id="FOOK01000019">
    <property type="protein sequence ID" value="SFG17422.1"/>
    <property type="molecule type" value="Genomic_DNA"/>
</dbReference>
<evidence type="ECO:0000313" key="4">
    <source>
        <dbReference type="EMBL" id="SFG17422.1"/>
    </source>
</evidence>
<dbReference type="InterPro" id="IPR050570">
    <property type="entry name" value="Cell_wall_metabolism_enzyme"/>
</dbReference>
<keyword evidence="5" id="KW-1185">Reference proteome</keyword>
<reference evidence="4 5" key="1">
    <citation type="submission" date="2016-10" db="EMBL/GenBank/DDBJ databases">
        <authorList>
            <person name="de Groot N.N."/>
        </authorList>
    </citation>
    <scope>NUCLEOTIDE SEQUENCE [LARGE SCALE GENOMIC DNA]</scope>
    <source>
        <strain evidence="4 5">DSM 44945</strain>
    </source>
</reference>
<evidence type="ECO:0000259" key="2">
    <source>
        <dbReference type="Pfam" id="PF01551"/>
    </source>
</evidence>
<evidence type="ECO:0000313" key="5">
    <source>
        <dbReference type="Proteomes" id="UP000198661"/>
    </source>
</evidence>
<dbReference type="PANTHER" id="PTHR21666">
    <property type="entry name" value="PEPTIDASE-RELATED"/>
    <property type="match status" value="1"/>
</dbReference>
<dbReference type="Pfam" id="PF01551">
    <property type="entry name" value="Peptidase_M23"/>
    <property type="match status" value="1"/>
</dbReference>
<sequence>MSVAGRWLLYSLLSFLLITLSVVLLTVLLVMGINRDPIHHVAGKPNKQALKQIPSEFLDIYQEAGAKYGIPWNVLAAIHKRETNFGKTTRPGDPERKNMISSKGAIGPFQFLPSTWEAYGVDGNGDGKADPWDVEDAAHAAARYLRDHGGQEDLEKALWHYNHASWYVEDVLRIAEGYLDQTENPTFAAAFPFQWPLPGTGPESISSGFGYRIHPILKTRRFHDGIDIPAATGKPVIAATGGVVRFAGKLGGYGNTVILETVDGIELLYGHLSSIEVRRGEHVKGGQIIGAVGSTGFSTGPHLHFTVRKNRMPVDPLKFFQP</sequence>
<name>A0A1I2PMP7_9BACL</name>
<organism evidence="4 5">
    <name type="scientific">Planifilum fulgidum</name>
    <dbReference type="NCBI Taxonomy" id="201973"/>
    <lineage>
        <taxon>Bacteria</taxon>
        <taxon>Bacillati</taxon>
        <taxon>Bacillota</taxon>
        <taxon>Bacilli</taxon>
        <taxon>Bacillales</taxon>
        <taxon>Thermoactinomycetaceae</taxon>
        <taxon>Planifilum</taxon>
    </lineage>
</organism>
<feature type="transmembrane region" description="Helical" evidence="1">
    <location>
        <begin position="7"/>
        <end position="31"/>
    </location>
</feature>
<keyword evidence="1" id="KW-0812">Transmembrane</keyword>
<keyword evidence="1" id="KW-1133">Transmembrane helix</keyword>
<dbReference type="OrthoDB" id="9809488at2"/>
<dbReference type="CDD" id="cd12797">
    <property type="entry name" value="M23_peptidase"/>
    <property type="match status" value="1"/>
</dbReference>
<dbReference type="Gene3D" id="2.70.70.10">
    <property type="entry name" value="Glucose Permease (Domain IIA)"/>
    <property type="match status" value="1"/>
</dbReference>
<evidence type="ECO:0000256" key="1">
    <source>
        <dbReference type="SAM" id="Phobius"/>
    </source>
</evidence>
<dbReference type="InterPro" id="IPR031304">
    <property type="entry name" value="SLT_2"/>
</dbReference>
<dbReference type="GO" id="GO:0004222">
    <property type="term" value="F:metalloendopeptidase activity"/>
    <property type="evidence" value="ECO:0007669"/>
    <property type="project" value="TreeGrafter"/>
</dbReference>
<feature type="domain" description="Transglycosylase SLT" evidence="3">
    <location>
        <begin position="101"/>
        <end position="152"/>
    </location>
</feature>
<dbReference type="AlphaFoldDB" id="A0A1I2PMP7"/>
<dbReference type="STRING" id="201973.SAMN04488025_11920"/>
<dbReference type="RefSeq" id="WP_092038946.1">
    <property type="nucleotide sequence ID" value="NZ_FOOK01000019.1"/>
</dbReference>
<dbReference type="InterPro" id="IPR023346">
    <property type="entry name" value="Lysozyme-like_dom_sf"/>
</dbReference>
<dbReference type="Gene3D" id="1.10.530.10">
    <property type="match status" value="1"/>
</dbReference>
<dbReference type="Proteomes" id="UP000198661">
    <property type="component" value="Unassembled WGS sequence"/>
</dbReference>
<dbReference type="InterPro" id="IPR011055">
    <property type="entry name" value="Dup_hybrid_motif"/>
</dbReference>
<gene>
    <name evidence="4" type="ORF">SAMN04488025_11920</name>
</gene>
<dbReference type="CDD" id="cd13399">
    <property type="entry name" value="Slt35-like"/>
    <property type="match status" value="1"/>
</dbReference>
<dbReference type="Pfam" id="PF13406">
    <property type="entry name" value="SLT_2"/>
    <property type="match status" value="1"/>
</dbReference>
<dbReference type="PANTHER" id="PTHR21666:SF270">
    <property type="entry name" value="MUREIN HYDROLASE ACTIVATOR ENVC"/>
    <property type="match status" value="1"/>
</dbReference>
<protein>
    <submittedName>
        <fullName evidence="4">Transglycosylase SLT domain-containing protein</fullName>
    </submittedName>
</protein>
<keyword evidence="1" id="KW-0472">Membrane</keyword>
<accession>A0A1I2PMP7</accession>
<evidence type="ECO:0000259" key="3">
    <source>
        <dbReference type="Pfam" id="PF13406"/>
    </source>
</evidence>
<dbReference type="SUPFAM" id="SSF51261">
    <property type="entry name" value="Duplicated hybrid motif"/>
    <property type="match status" value="1"/>
</dbReference>
<feature type="domain" description="M23ase beta-sheet core" evidence="2">
    <location>
        <begin position="221"/>
        <end position="316"/>
    </location>
</feature>
<dbReference type="InterPro" id="IPR016047">
    <property type="entry name" value="M23ase_b-sheet_dom"/>
</dbReference>